<dbReference type="AlphaFoldDB" id="A0A2N1NXT1"/>
<reference evidence="2 3" key="2">
    <citation type="submission" date="2017-10" db="EMBL/GenBank/DDBJ databases">
        <title>Extensive intraspecific genome diversity in a model arbuscular mycorrhizal fungus.</title>
        <authorList>
            <person name="Chen E.C.H."/>
            <person name="Morin E."/>
            <person name="Baudet D."/>
            <person name="Noel J."/>
            <person name="Ndikumana S."/>
            <person name="Charron P."/>
            <person name="St-Onge C."/>
            <person name="Giorgi J."/>
            <person name="Grigoriev I.V."/>
            <person name="Roux C."/>
            <person name="Martin F.M."/>
            <person name="Corradi N."/>
        </authorList>
    </citation>
    <scope>NUCLEOTIDE SEQUENCE [LARGE SCALE GENOMIC DNA]</scope>
    <source>
        <strain evidence="2 3">C2</strain>
    </source>
</reference>
<feature type="transmembrane region" description="Helical" evidence="1">
    <location>
        <begin position="906"/>
        <end position="930"/>
    </location>
</feature>
<dbReference type="Proteomes" id="UP000233469">
    <property type="component" value="Unassembled WGS sequence"/>
</dbReference>
<dbReference type="EMBL" id="LLXL01000072">
    <property type="protein sequence ID" value="PKK78718.1"/>
    <property type="molecule type" value="Genomic_DNA"/>
</dbReference>
<feature type="transmembrane region" description="Helical" evidence="1">
    <location>
        <begin position="814"/>
        <end position="835"/>
    </location>
</feature>
<accession>A0A2N1NXT1</accession>
<evidence type="ECO:0000313" key="3">
    <source>
        <dbReference type="Proteomes" id="UP000233469"/>
    </source>
</evidence>
<feature type="transmembrane region" description="Helical" evidence="1">
    <location>
        <begin position="841"/>
        <end position="860"/>
    </location>
</feature>
<reference evidence="2 3" key="1">
    <citation type="submission" date="2016-04" db="EMBL/GenBank/DDBJ databases">
        <title>Genome analyses suggest a sexual origin of heterokaryosis in a supposedly ancient asexual fungus.</title>
        <authorList>
            <person name="Ropars J."/>
            <person name="Sedzielewska K."/>
            <person name="Noel J."/>
            <person name="Charron P."/>
            <person name="Farinelli L."/>
            <person name="Marton T."/>
            <person name="Kruger M."/>
            <person name="Pelin A."/>
            <person name="Brachmann A."/>
            <person name="Corradi N."/>
        </authorList>
    </citation>
    <scope>NUCLEOTIDE SEQUENCE [LARGE SCALE GENOMIC DNA]</scope>
    <source>
        <strain evidence="2 3">C2</strain>
    </source>
</reference>
<keyword evidence="1" id="KW-0472">Membrane</keyword>
<dbReference type="VEuPathDB" id="FungiDB:FUN_008198"/>
<dbReference type="VEuPathDB" id="FungiDB:RhiirFUN_008565"/>
<feature type="transmembrane region" description="Helical" evidence="1">
    <location>
        <begin position="1039"/>
        <end position="1060"/>
    </location>
</feature>
<evidence type="ECO:0000313" key="2">
    <source>
        <dbReference type="EMBL" id="PKK78718.1"/>
    </source>
</evidence>
<keyword evidence="1" id="KW-1133">Transmembrane helix</keyword>
<gene>
    <name evidence="2" type="ORF">RhiirC2_843240</name>
</gene>
<name>A0A2N1NXT1_9GLOM</name>
<sequence length="1169" mass="138068">MDGNNIEQYHYIAVSPSGGEIATLDRNAHKLVIWHVTEGNAIEHRSTYPLRHNITENSINWSLAISDEDSDGNTLIALSCFNFNNLDDDENENSSPLTPLTEVIAASENDISQVNPFSSSSTERLVNNEASTSDNANYEGIINYLSSIELRTTRIVSIPSGLKKWPEIEGFYGFLQFFKGSTLLTISNNFGIIRICKDDSKDLSSGSKYIHNLLTRQTRSRTIDYHNRSDDYEKKSYEIIGYPNNFVENLEIMYEEEQINFIKNSIMCGKLIIQNEENNLEMYNLLSKNMEMLYYHSKFQTELTNNILAISKNAKLLAVTINKNSVALYLNENSLNIACKEFSMIDGKIIYMTFFNDDEKLLLLEKDETKNNLIIWNIFEDTEKIYSFDNQRFQILDLFGTIAYIDNSRDINDNQFIKLFDEENPNEFEIRNNDEILMINLFEVLESLELSEIYNTRGYDQHERRKKDTEPWLDSDHYQTFRWLDNNETTRISYGFYTIQIWKNNELIYIYSANYNNVQESSEPLNDNNVNEFVNGCFTTEHVNDAYNSLIFFCNLKLSTIKIKKLKVDEFIEKTKRIIHNVINNNPSLWRLLDVKYNLTENLIRSQSNDIIELILNSTEENTKLHIPQLYDWNGRKKTRHELLIALENNNIRIIQRLLDYYSNNAMDNAGWMITLTQALPKISEKFPELIKELFNNPVFYEKKMHLAKSRIKTILSSNPYSTFIVDTRLPTKYKLRDKIPRDLNDNLNEIEIYMIPLPDFNEFLEGRKQTINCPFFKLVAQKNLDLFYKKNSTLEATVRFNWKVHVFQFMIRLLFYIVDFIIFNARLIFISYFIEKRAELKVILLNIFHLLFHCIKSYFKMVDLHILKDVKPTKYQLFYGLSNILQLLTLFLFAFTNFYNLNDSILLGVSLNFISITILIVWIELFLFFRFNSGNCWEIYYNYRLSGFNNYSLFSYIDDNDCWVYFVIFTSAKELGIGPEGEKFIFVETGSGTRNYSYAYIEKETNTPNFLETLEMVYLWLFGSWANVQDWNYISVKILAIVASFFLILIMTNIFVALMTDDINRAIKYSEITSFKYKADFILESYLYPLFVIIEKFYSKRKKEFTFEHTFYYQPTFHLLLDRYIFYIRTDRKSWKTEISKGTDELIENINEKVRKLDEKLDRYICNS</sequence>
<feature type="transmembrane region" description="Helical" evidence="1">
    <location>
        <begin position="881"/>
        <end position="900"/>
    </location>
</feature>
<comment type="caution">
    <text evidence="2">The sequence shown here is derived from an EMBL/GenBank/DDBJ whole genome shotgun (WGS) entry which is preliminary data.</text>
</comment>
<organism evidence="2 3">
    <name type="scientific">Rhizophagus irregularis</name>
    <dbReference type="NCBI Taxonomy" id="588596"/>
    <lineage>
        <taxon>Eukaryota</taxon>
        <taxon>Fungi</taxon>
        <taxon>Fungi incertae sedis</taxon>
        <taxon>Mucoromycota</taxon>
        <taxon>Glomeromycotina</taxon>
        <taxon>Glomeromycetes</taxon>
        <taxon>Glomerales</taxon>
        <taxon>Glomeraceae</taxon>
        <taxon>Rhizophagus</taxon>
    </lineage>
</organism>
<evidence type="ECO:0000256" key="1">
    <source>
        <dbReference type="SAM" id="Phobius"/>
    </source>
</evidence>
<dbReference type="VEuPathDB" id="FungiDB:RhiirA1_436783"/>
<keyword evidence="1" id="KW-0812">Transmembrane</keyword>
<protein>
    <recommendedName>
        <fullName evidence="4">Ion transport domain-containing protein</fullName>
    </recommendedName>
</protein>
<proteinExistence type="predicted"/>
<evidence type="ECO:0008006" key="4">
    <source>
        <dbReference type="Google" id="ProtNLM"/>
    </source>
</evidence>